<feature type="transmembrane region" description="Helical" evidence="1">
    <location>
        <begin position="239"/>
        <end position="266"/>
    </location>
</feature>
<keyword evidence="1" id="KW-1133">Transmembrane helix</keyword>
<evidence type="ECO:0000256" key="1">
    <source>
        <dbReference type="SAM" id="Phobius"/>
    </source>
</evidence>
<keyword evidence="2" id="KW-0732">Signal</keyword>
<proteinExistence type="predicted"/>
<name>A0A6P7HDC7_DIAVI</name>
<evidence type="ECO:0000256" key="2">
    <source>
        <dbReference type="SAM" id="SignalP"/>
    </source>
</evidence>
<keyword evidence="1" id="KW-0812">Transmembrane</keyword>
<evidence type="ECO:0000313" key="3">
    <source>
        <dbReference type="RefSeq" id="XP_028155618.1"/>
    </source>
</evidence>
<accession>A0A6P7HDC7</accession>
<dbReference type="RefSeq" id="XP_028155618.1">
    <property type="nucleotide sequence ID" value="XM_028299817.1"/>
</dbReference>
<dbReference type="AlphaFoldDB" id="A0A6P7HDC7"/>
<reference evidence="3" key="1">
    <citation type="submission" date="2025-08" db="UniProtKB">
        <authorList>
            <consortium name="RefSeq"/>
        </authorList>
    </citation>
    <scope>IDENTIFICATION</scope>
    <source>
        <tissue evidence="3">Whole insect</tissue>
    </source>
</reference>
<dbReference type="Pfam" id="PF24664">
    <property type="entry name" value="Monjiviricetes_fusion"/>
    <property type="match status" value="1"/>
</dbReference>
<organism evidence="3">
    <name type="scientific">Diabrotica virgifera virgifera</name>
    <name type="common">western corn rootworm</name>
    <dbReference type="NCBI Taxonomy" id="50390"/>
    <lineage>
        <taxon>Eukaryota</taxon>
        <taxon>Metazoa</taxon>
        <taxon>Ecdysozoa</taxon>
        <taxon>Arthropoda</taxon>
        <taxon>Hexapoda</taxon>
        <taxon>Insecta</taxon>
        <taxon>Pterygota</taxon>
        <taxon>Neoptera</taxon>
        <taxon>Endopterygota</taxon>
        <taxon>Coleoptera</taxon>
        <taxon>Polyphaga</taxon>
        <taxon>Cucujiformia</taxon>
        <taxon>Chrysomeloidea</taxon>
        <taxon>Chrysomelidae</taxon>
        <taxon>Galerucinae</taxon>
        <taxon>Diabroticina</taxon>
        <taxon>Diabroticites</taxon>
        <taxon>Diabrotica</taxon>
    </lineage>
</organism>
<gene>
    <name evidence="3" type="primary">LOC114349440</name>
</gene>
<protein>
    <submittedName>
        <fullName evidence="3">Uncharacterized protein LOC114349440</fullName>
    </submittedName>
</protein>
<feature type="signal peptide" evidence="2">
    <location>
        <begin position="1"/>
        <end position="15"/>
    </location>
</feature>
<feature type="chain" id="PRO_5027565812" evidence="2">
    <location>
        <begin position="16"/>
        <end position="330"/>
    </location>
</feature>
<keyword evidence="1" id="KW-0472">Membrane</keyword>
<dbReference type="InParanoid" id="A0A6P7HDC7"/>
<sequence>MKLFAFLYVLLCVKSESYIKSVVSIKNYSINFVPVQRLNITVSYVCYDNCTVYNRNKYSFTFNNTRQWFGRNLGILERPFYFPGWNKDNNTKYVYNDTATIDIINDKIYLPSKATCVYSQRMCHDTKYNAFVFWRYPYVECKFKPVYIGEVEEWSIFAHPSWKFIKLSFEGNSFVFNLAEKIKVCERFVWKTDNPNIFVWYRKNPPGKSPNISESLSKYLKLSAEIKTELEASDFQVNYMTMVIFAVAALFFFRSFCSVVMNYILLRKYGFGCTSRLIGCCSVMVPLQLLLITPKVPKRSEENHSGCKNVEFDEFSATDNEVEYCEVSYI</sequence>